<organism evidence="2 3">
    <name type="scientific">Mariniphaga sediminis</name>
    <dbReference type="NCBI Taxonomy" id="1628158"/>
    <lineage>
        <taxon>Bacteria</taxon>
        <taxon>Pseudomonadati</taxon>
        <taxon>Bacteroidota</taxon>
        <taxon>Bacteroidia</taxon>
        <taxon>Marinilabiliales</taxon>
        <taxon>Prolixibacteraceae</taxon>
        <taxon>Mariniphaga</taxon>
    </lineage>
</organism>
<keyword evidence="3" id="KW-1185">Reference proteome</keyword>
<protein>
    <submittedName>
        <fullName evidence="2">Uncharacterized protein</fullName>
    </submittedName>
</protein>
<feature type="compositionally biased region" description="Basic residues" evidence="1">
    <location>
        <begin position="37"/>
        <end position="64"/>
    </location>
</feature>
<dbReference type="EMBL" id="QWET01000035">
    <property type="protein sequence ID" value="RIH62822.1"/>
    <property type="molecule type" value="Genomic_DNA"/>
</dbReference>
<evidence type="ECO:0000256" key="1">
    <source>
        <dbReference type="SAM" id="MobiDB-lite"/>
    </source>
</evidence>
<sequence>MQGALFALNHSCRNFMIFCRTEIQKKGTGEQKMLQKSQKKQQGNKKSYRNRKNRYWKSKKLTGE</sequence>
<dbReference type="AlphaFoldDB" id="A0A399CW63"/>
<reference evidence="2 3" key="1">
    <citation type="journal article" date="2015" name="Int. J. Syst. Evol. Microbiol.">
        <title>Mariniphaga sediminis sp. nov., isolated from coastal sediment.</title>
        <authorList>
            <person name="Wang F.Q."/>
            <person name="Shen Q.Y."/>
            <person name="Chen G.J."/>
            <person name="Du Z.J."/>
        </authorList>
    </citation>
    <scope>NUCLEOTIDE SEQUENCE [LARGE SCALE GENOMIC DNA]</scope>
    <source>
        <strain evidence="2 3">SY21</strain>
    </source>
</reference>
<accession>A0A399CW63</accession>
<gene>
    <name evidence="2" type="ORF">D1164_22955</name>
</gene>
<evidence type="ECO:0000313" key="3">
    <source>
        <dbReference type="Proteomes" id="UP000266441"/>
    </source>
</evidence>
<name>A0A399CW63_9BACT</name>
<feature type="region of interest" description="Disordered" evidence="1">
    <location>
        <begin position="28"/>
        <end position="64"/>
    </location>
</feature>
<comment type="caution">
    <text evidence="2">The sequence shown here is derived from an EMBL/GenBank/DDBJ whole genome shotgun (WGS) entry which is preliminary data.</text>
</comment>
<evidence type="ECO:0000313" key="2">
    <source>
        <dbReference type="EMBL" id="RIH62822.1"/>
    </source>
</evidence>
<dbReference type="Proteomes" id="UP000266441">
    <property type="component" value="Unassembled WGS sequence"/>
</dbReference>
<proteinExistence type="predicted"/>